<keyword evidence="11" id="KW-1185">Reference proteome</keyword>
<keyword evidence="2" id="KW-1003">Cell membrane</keyword>
<feature type="domain" description="Polysaccharide chain length determinant N-terminal" evidence="8">
    <location>
        <begin position="22"/>
        <end position="72"/>
    </location>
</feature>
<dbReference type="Proteomes" id="UP000217944">
    <property type="component" value="Unassembled WGS sequence"/>
</dbReference>
<evidence type="ECO:0000256" key="1">
    <source>
        <dbReference type="ARBA" id="ARBA00004651"/>
    </source>
</evidence>
<dbReference type="InterPro" id="IPR032807">
    <property type="entry name" value="GNVR"/>
</dbReference>
<dbReference type="InterPro" id="IPR050445">
    <property type="entry name" value="Bact_polysacc_biosynth/exp"/>
</dbReference>
<gene>
    <name evidence="10" type="ORF">LNAT_P0143</name>
</gene>
<reference evidence="10 11" key="1">
    <citation type="journal article" date="2017" name="Syst. Appl. Microbiol.">
        <title>Lebetimonas natsushimae sp. nov., a novel strictly anaerobic, moderately thermophilic chemoautotroph isolated from a deep-sea hydrothermal vent polychaete nest in the Mid-Okinawa Trough.</title>
        <authorList>
            <person name="Nagata R."/>
            <person name="Takaki Y."/>
            <person name="Tame A."/>
            <person name="Nunoura T."/>
            <person name="Muto H."/>
            <person name="Mino S."/>
            <person name="Sawayama S."/>
            <person name="Takai K."/>
            <person name="Nakagawa S."/>
        </authorList>
    </citation>
    <scope>NUCLEOTIDE SEQUENCE [LARGE SCALE GENOMIC DNA]</scope>
    <source>
        <strain evidence="10 11">HS1857</strain>
    </source>
</reference>
<evidence type="ECO:0000256" key="6">
    <source>
        <dbReference type="SAM" id="Coils"/>
    </source>
</evidence>
<name>A0A292YAS9_9BACT</name>
<feature type="coiled-coil region" evidence="6">
    <location>
        <begin position="162"/>
        <end position="219"/>
    </location>
</feature>
<dbReference type="PANTHER" id="PTHR32309">
    <property type="entry name" value="TYROSINE-PROTEIN KINASE"/>
    <property type="match status" value="1"/>
</dbReference>
<dbReference type="PANTHER" id="PTHR32309:SF13">
    <property type="entry name" value="FERRIC ENTEROBACTIN TRANSPORT PROTEIN FEPE"/>
    <property type="match status" value="1"/>
</dbReference>
<keyword evidence="6" id="KW-0175">Coiled coil</keyword>
<dbReference type="Pfam" id="PF02706">
    <property type="entry name" value="Wzz"/>
    <property type="match status" value="1"/>
</dbReference>
<evidence type="ECO:0000313" key="11">
    <source>
        <dbReference type="Proteomes" id="UP000217944"/>
    </source>
</evidence>
<evidence type="ECO:0000256" key="5">
    <source>
        <dbReference type="ARBA" id="ARBA00023136"/>
    </source>
</evidence>
<organism evidence="10 11">
    <name type="scientific">Lebetimonas natsushimae</name>
    <dbReference type="NCBI Taxonomy" id="1936991"/>
    <lineage>
        <taxon>Bacteria</taxon>
        <taxon>Pseudomonadati</taxon>
        <taxon>Campylobacterota</taxon>
        <taxon>Epsilonproteobacteria</taxon>
        <taxon>Nautiliales</taxon>
        <taxon>Nautiliaceae</taxon>
        <taxon>Lebetimonas</taxon>
    </lineage>
</organism>
<sequence length="279" mass="32706">MDKKQQQIIPIQYIPVTQCEEDEIDLKELIKTILKYKKFIVIFTLLITFLAALYAFLKTPVYETKAYFQIGYFNNVNRISINKTYIDKTYIIDPQALKVYIQNNFPNVNANFIKNTKNILNLKIETFSNKEGLNYLNKILSFIHKKEDKKLNVYIKNIKSKINILKDYSKTLQNQIKNLKQQLKTTKDPDIYKSILDNIAKYQKETVTTKLKIADLENQISPVNITKTHIIGKIIQHNHPVKPKKKLIITVAFITGFILSIFLVFFIEFVKNFKEESSI</sequence>
<feature type="domain" description="Tyrosine-protein kinase G-rich" evidence="9">
    <location>
        <begin position="209"/>
        <end position="266"/>
    </location>
</feature>
<evidence type="ECO:0000256" key="2">
    <source>
        <dbReference type="ARBA" id="ARBA00022475"/>
    </source>
</evidence>
<evidence type="ECO:0000256" key="3">
    <source>
        <dbReference type="ARBA" id="ARBA00022692"/>
    </source>
</evidence>
<keyword evidence="4 7" id="KW-1133">Transmembrane helix</keyword>
<dbReference type="InterPro" id="IPR003856">
    <property type="entry name" value="LPS_length_determ_N"/>
</dbReference>
<comment type="caution">
    <text evidence="10">The sequence shown here is derived from an EMBL/GenBank/DDBJ whole genome shotgun (WGS) entry which is preliminary data.</text>
</comment>
<dbReference type="EMBL" id="BDME01000001">
    <property type="protein sequence ID" value="GAX86848.1"/>
    <property type="molecule type" value="Genomic_DNA"/>
</dbReference>
<feature type="transmembrane region" description="Helical" evidence="7">
    <location>
        <begin position="247"/>
        <end position="270"/>
    </location>
</feature>
<dbReference type="Pfam" id="PF13807">
    <property type="entry name" value="GNVR"/>
    <property type="match status" value="1"/>
</dbReference>
<keyword evidence="3 7" id="KW-0812">Transmembrane</keyword>
<evidence type="ECO:0008006" key="12">
    <source>
        <dbReference type="Google" id="ProtNLM"/>
    </source>
</evidence>
<evidence type="ECO:0000259" key="8">
    <source>
        <dbReference type="Pfam" id="PF02706"/>
    </source>
</evidence>
<comment type="subcellular location">
    <subcellularLocation>
        <location evidence="1">Cell membrane</location>
        <topology evidence="1">Multi-pass membrane protein</topology>
    </subcellularLocation>
</comment>
<dbReference type="OrthoDB" id="5349172at2"/>
<dbReference type="RefSeq" id="WP_096258012.1">
    <property type="nucleotide sequence ID" value="NZ_BDME01000001.1"/>
</dbReference>
<dbReference type="AlphaFoldDB" id="A0A292YAS9"/>
<keyword evidence="5 7" id="KW-0472">Membrane</keyword>
<protein>
    <recommendedName>
        <fullName evidence="12">Polysaccharide chain length determinant N-terminal domain-containing protein</fullName>
    </recommendedName>
</protein>
<evidence type="ECO:0000313" key="10">
    <source>
        <dbReference type="EMBL" id="GAX86848.1"/>
    </source>
</evidence>
<evidence type="ECO:0000256" key="4">
    <source>
        <dbReference type="ARBA" id="ARBA00022989"/>
    </source>
</evidence>
<evidence type="ECO:0000256" key="7">
    <source>
        <dbReference type="SAM" id="Phobius"/>
    </source>
</evidence>
<feature type="transmembrane region" description="Helical" evidence="7">
    <location>
        <begin position="39"/>
        <end position="57"/>
    </location>
</feature>
<accession>A0A292YAS9</accession>
<dbReference type="GO" id="GO:0004713">
    <property type="term" value="F:protein tyrosine kinase activity"/>
    <property type="evidence" value="ECO:0007669"/>
    <property type="project" value="TreeGrafter"/>
</dbReference>
<proteinExistence type="predicted"/>
<evidence type="ECO:0000259" key="9">
    <source>
        <dbReference type="Pfam" id="PF13807"/>
    </source>
</evidence>
<dbReference type="GO" id="GO:0005886">
    <property type="term" value="C:plasma membrane"/>
    <property type="evidence" value="ECO:0007669"/>
    <property type="project" value="UniProtKB-SubCell"/>
</dbReference>